<dbReference type="Proteomes" id="UP000219338">
    <property type="component" value="Unassembled WGS sequence"/>
</dbReference>
<name>A0A284R3B7_ARMOS</name>
<evidence type="ECO:0000313" key="2">
    <source>
        <dbReference type="EMBL" id="SJL03219.1"/>
    </source>
</evidence>
<keyword evidence="1" id="KW-0472">Membrane</keyword>
<keyword evidence="1" id="KW-0812">Transmembrane</keyword>
<sequence>MFEQCLFGAAPHLSIVFFCFHQILLPILFTYATQILKVSFVTLYIHFLGLVVPYLEQCPIILFGSSSPNVVPCPLVTPYCSRGDGSIILYKVYFMMYATSAKSCRQKRAQALPSYTLQ</sequence>
<organism evidence="2 3">
    <name type="scientific">Armillaria ostoyae</name>
    <name type="common">Armillaria root rot fungus</name>
    <dbReference type="NCBI Taxonomy" id="47428"/>
    <lineage>
        <taxon>Eukaryota</taxon>
        <taxon>Fungi</taxon>
        <taxon>Dikarya</taxon>
        <taxon>Basidiomycota</taxon>
        <taxon>Agaricomycotina</taxon>
        <taxon>Agaricomycetes</taxon>
        <taxon>Agaricomycetidae</taxon>
        <taxon>Agaricales</taxon>
        <taxon>Marasmiineae</taxon>
        <taxon>Physalacriaceae</taxon>
        <taxon>Armillaria</taxon>
    </lineage>
</organism>
<keyword evidence="1" id="KW-1133">Transmembrane helix</keyword>
<evidence type="ECO:0000256" key="1">
    <source>
        <dbReference type="SAM" id="Phobius"/>
    </source>
</evidence>
<gene>
    <name evidence="2" type="ORF">ARMOST_06567</name>
</gene>
<keyword evidence="3" id="KW-1185">Reference proteome</keyword>
<evidence type="ECO:0000313" key="3">
    <source>
        <dbReference type="Proteomes" id="UP000219338"/>
    </source>
</evidence>
<feature type="transmembrane region" description="Helical" evidence="1">
    <location>
        <begin position="12"/>
        <end position="31"/>
    </location>
</feature>
<accession>A0A284R3B7</accession>
<dbReference type="AlphaFoldDB" id="A0A284R3B7"/>
<protein>
    <submittedName>
        <fullName evidence="2">Uncharacterized protein</fullName>
    </submittedName>
</protein>
<proteinExistence type="predicted"/>
<dbReference type="EMBL" id="FUEG01000004">
    <property type="protein sequence ID" value="SJL03219.1"/>
    <property type="molecule type" value="Genomic_DNA"/>
</dbReference>
<reference evidence="3" key="1">
    <citation type="journal article" date="2017" name="Nat. Ecol. Evol.">
        <title>Genome expansion and lineage-specific genetic innovations in the forest pathogenic fungi Armillaria.</title>
        <authorList>
            <person name="Sipos G."/>
            <person name="Prasanna A.N."/>
            <person name="Walter M.C."/>
            <person name="O'Connor E."/>
            <person name="Balint B."/>
            <person name="Krizsan K."/>
            <person name="Kiss B."/>
            <person name="Hess J."/>
            <person name="Varga T."/>
            <person name="Slot J."/>
            <person name="Riley R."/>
            <person name="Boka B."/>
            <person name="Rigling D."/>
            <person name="Barry K."/>
            <person name="Lee J."/>
            <person name="Mihaltcheva S."/>
            <person name="LaButti K."/>
            <person name="Lipzen A."/>
            <person name="Waldron R."/>
            <person name="Moloney N.M."/>
            <person name="Sperisen C."/>
            <person name="Kredics L."/>
            <person name="Vagvoelgyi C."/>
            <person name="Patrignani A."/>
            <person name="Fitzpatrick D."/>
            <person name="Nagy I."/>
            <person name="Doyle S."/>
            <person name="Anderson J.B."/>
            <person name="Grigoriev I.V."/>
            <person name="Gueldener U."/>
            <person name="Muensterkoetter M."/>
            <person name="Nagy L.G."/>
        </authorList>
    </citation>
    <scope>NUCLEOTIDE SEQUENCE [LARGE SCALE GENOMIC DNA]</scope>
    <source>
        <strain evidence="3">C18/9</strain>
    </source>
</reference>